<dbReference type="Proteomes" id="UP000510621">
    <property type="component" value="Chromosome"/>
</dbReference>
<organism evidence="1 2">
    <name type="scientific">Candidatus Thiothrix singaporensis</name>
    <dbReference type="NCBI Taxonomy" id="2799669"/>
    <lineage>
        <taxon>Bacteria</taxon>
        <taxon>Pseudomonadati</taxon>
        <taxon>Pseudomonadota</taxon>
        <taxon>Gammaproteobacteria</taxon>
        <taxon>Thiotrichales</taxon>
        <taxon>Thiotrichaceae</taxon>
        <taxon>Thiothrix</taxon>
    </lineage>
</organism>
<dbReference type="EMBL" id="CP059265">
    <property type="protein sequence ID" value="QLQ32807.1"/>
    <property type="molecule type" value="Genomic_DNA"/>
</dbReference>
<keyword evidence="2" id="KW-1185">Reference proteome</keyword>
<evidence type="ECO:0000313" key="1">
    <source>
        <dbReference type="EMBL" id="QLQ32807.1"/>
    </source>
</evidence>
<gene>
    <name evidence="1" type="ORF">HZT40_15780</name>
</gene>
<accession>A0A7L6AV56</accession>
<proteinExistence type="predicted"/>
<name>A0A7L6AV56_9GAMM</name>
<dbReference type="KEGG" id="this:HZT40_15780"/>
<evidence type="ECO:0000313" key="2">
    <source>
        <dbReference type="Proteomes" id="UP000510621"/>
    </source>
</evidence>
<sequence>MQKSKNACVAERQEELDKCEARVKELNEIESNKMAKDYPDASAQEKLLWALTRGITGKSVQI</sequence>
<dbReference type="AlphaFoldDB" id="A0A7L6AV56"/>
<protein>
    <submittedName>
        <fullName evidence="1">Uncharacterized protein</fullName>
    </submittedName>
</protein>
<reference evidence="1" key="1">
    <citation type="submission" date="2020-06" db="EMBL/GenBank/DDBJ databases">
        <title>Analysis procedures for assessing recovery of high quality, complete, closed genomes from Nanopore long read metagenome sequencing.</title>
        <authorList>
            <person name="Bessarab I."/>
            <person name="Arumugam K."/>
            <person name="Haryono M."/>
            <person name="Liu X."/>
            <person name="Roy S."/>
            <person name="Zuniga-Montanez R.E."/>
            <person name="Qiu G."/>
            <person name="Drautz-Moses D.I."/>
            <person name="Law Y.Y."/>
            <person name="Wuertz S."/>
            <person name="Lauro F.M."/>
            <person name="Huson D.H."/>
            <person name="Williams R.B."/>
        </authorList>
    </citation>
    <scope>NUCLEOTIDE SEQUENCE [LARGE SCALE GENOMIC DNA]</scope>
    <source>
        <strain evidence="1">SSD2</strain>
    </source>
</reference>